<organism evidence="1 2">
    <name type="scientific">Caerostris extrusa</name>
    <name type="common">Bark spider</name>
    <name type="synonym">Caerostris bankana</name>
    <dbReference type="NCBI Taxonomy" id="172846"/>
    <lineage>
        <taxon>Eukaryota</taxon>
        <taxon>Metazoa</taxon>
        <taxon>Ecdysozoa</taxon>
        <taxon>Arthropoda</taxon>
        <taxon>Chelicerata</taxon>
        <taxon>Arachnida</taxon>
        <taxon>Araneae</taxon>
        <taxon>Araneomorphae</taxon>
        <taxon>Entelegynae</taxon>
        <taxon>Araneoidea</taxon>
        <taxon>Araneidae</taxon>
        <taxon>Caerostris</taxon>
    </lineage>
</organism>
<dbReference type="AlphaFoldDB" id="A0AAV4QYT7"/>
<protein>
    <submittedName>
        <fullName evidence="1">Uncharacterized protein</fullName>
    </submittedName>
</protein>
<comment type="caution">
    <text evidence="1">The sequence shown here is derived from an EMBL/GenBank/DDBJ whole genome shotgun (WGS) entry which is preliminary data.</text>
</comment>
<keyword evidence="2" id="KW-1185">Reference proteome</keyword>
<name>A0AAV4QYT7_CAEEX</name>
<evidence type="ECO:0000313" key="1">
    <source>
        <dbReference type="EMBL" id="GIY14818.1"/>
    </source>
</evidence>
<evidence type="ECO:0000313" key="2">
    <source>
        <dbReference type="Proteomes" id="UP001054945"/>
    </source>
</evidence>
<dbReference type="Proteomes" id="UP001054945">
    <property type="component" value="Unassembled WGS sequence"/>
</dbReference>
<sequence length="147" mass="16771">MKATDANQCFVLCRIEAGVLMRKDSSTSFSTITTSLKDRRQRIRTLLLSFGLTLQQIIDVKIFFLQCNFGIQMVVVNSNWRQECLSIQQLNCHFSQKKRPNSAMSAQGTNARNPPPKDHFQVVAINLQWNLLQQKGENKRLSKAISV</sequence>
<reference evidence="1 2" key="1">
    <citation type="submission" date="2021-06" db="EMBL/GenBank/DDBJ databases">
        <title>Caerostris extrusa draft genome.</title>
        <authorList>
            <person name="Kono N."/>
            <person name="Arakawa K."/>
        </authorList>
    </citation>
    <scope>NUCLEOTIDE SEQUENCE [LARGE SCALE GENOMIC DNA]</scope>
</reference>
<accession>A0AAV4QYT7</accession>
<gene>
    <name evidence="1" type="ORF">CEXT_4411</name>
</gene>
<proteinExistence type="predicted"/>
<dbReference type="EMBL" id="BPLR01007145">
    <property type="protein sequence ID" value="GIY14818.1"/>
    <property type="molecule type" value="Genomic_DNA"/>
</dbReference>